<organism evidence="3 4">
    <name type="scientific">Rhizoctonia solani 123E</name>
    <dbReference type="NCBI Taxonomy" id="1423351"/>
    <lineage>
        <taxon>Eukaryota</taxon>
        <taxon>Fungi</taxon>
        <taxon>Dikarya</taxon>
        <taxon>Basidiomycota</taxon>
        <taxon>Agaricomycotina</taxon>
        <taxon>Agaricomycetes</taxon>
        <taxon>Cantharellales</taxon>
        <taxon>Ceratobasidiaceae</taxon>
        <taxon>Rhizoctonia</taxon>
    </lineage>
</organism>
<accession>A0A074RTE7</accession>
<dbReference type="EMBL" id="AZST01000282">
    <property type="protein sequence ID" value="KEP50144.1"/>
    <property type="molecule type" value="Genomic_DNA"/>
</dbReference>
<dbReference type="STRING" id="1423351.A0A074RTE7"/>
<reference evidence="3 4" key="1">
    <citation type="submission" date="2013-12" db="EMBL/GenBank/DDBJ databases">
        <authorList>
            <person name="Cubeta M."/>
            <person name="Pakala S."/>
            <person name="Fedorova N."/>
            <person name="Thomas E."/>
            <person name="Dean R."/>
            <person name="Jabaji S."/>
            <person name="Neate S."/>
            <person name="Toda T."/>
            <person name="Tavantzis S."/>
            <person name="Vilgalys R."/>
            <person name="Bharathan N."/>
            <person name="Pakala S."/>
            <person name="Losada L.S."/>
            <person name="Zafar N."/>
            <person name="Nierman W."/>
        </authorList>
    </citation>
    <scope>NUCLEOTIDE SEQUENCE [LARGE SCALE GENOMIC DNA]</scope>
    <source>
        <strain evidence="3 4">123E</strain>
    </source>
</reference>
<keyword evidence="4" id="KW-1185">Reference proteome</keyword>
<comment type="caution">
    <text evidence="3">The sequence shown here is derived from an EMBL/GenBank/DDBJ whole genome shotgun (WGS) entry which is preliminary data.</text>
</comment>
<evidence type="ECO:0000313" key="4">
    <source>
        <dbReference type="Proteomes" id="UP000027456"/>
    </source>
</evidence>
<gene>
    <name evidence="3" type="ORF">V565_085780</name>
</gene>
<dbReference type="Pfam" id="PF06916">
    <property type="entry name" value="FAM210A-B_dom"/>
    <property type="match status" value="1"/>
</dbReference>
<feature type="domain" description="DUF1279" evidence="2">
    <location>
        <begin position="74"/>
        <end position="184"/>
    </location>
</feature>
<dbReference type="AlphaFoldDB" id="A0A074RTE7"/>
<keyword evidence="1 3" id="KW-0812">Transmembrane</keyword>
<evidence type="ECO:0000313" key="3">
    <source>
        <dbReference type="EMBL" id="KEP50144.1"/>
    </source>
</evidence>
<sequence length="222" mass="24357">MSGARLTRFPFLRSFAARIPVLPLTGRPLTKPTTAYAPISHARPSRPTIRLTSRSFSSTSPRRNSDDSQSLSARLKHLIKSYGWHALGVYMILSVLDFTVAFGLINFIGAAHVARITASAKAYVADHLPNVSFPWSQVEGPEDVGRDRIGGGDGSLYAMIVLAYTVHKTLFLPVRVGLTAALTPKLVGVLRERGWAGASGARRAADHYKQKIKDYRDRERGD</sequence>
<evidence type="ECO:0000259" key="2">
    <source>
        <dbReference type="Pfam" id="PF06916"/>
    </source>
</evidence>
<keyword evidence="1" id="KW-0472">Membrane</keyword>
<dbReference type="HOGENOM" id="CLU_059211_1_2_1"/>
<dbReference type="OrthoDB" id="426386at2759"/>
<keyword evidence="1" id="KW-1133">Transmembrane helix</keyword>
<evidence type="ECO:0000256" key="1">
    <source>
        <dbReference type="SAM" id="Phobius"/>
    </source>
</evidence>
<protein>
    <submittedName>
        <fullName evidence="3">Putative transmembrane protein</fullName>
    </submittedName>
</protein>
<dbReference type="PANTHER" id="PTHR21377:SF0">
    <property type="entry name" value="PROTEIN FAM210B, MITOCHONDRIAL"/>
    <property type="match status" value="1"/>
</dbReference>
<dbReference type="InterPro" id="IPR009688">
    <property type="entry name" value="FAM210A/B-like_dom"/>
</dbReference>
<feature type="transmembrane region" description="Helical" evidence="1">
    <location>
        <begin position="82"/>
        <end position="105"/>
    </location>
</feature>
<proteinExistence type="predicted"/>
<dbReference type="GO" id="GO:0005739">
    <property type="term" value="C:mitochondrion"/>
    <property type="evidence" value="ECO:0007669"/>
    <property type="project" value="TreeGrafter"/>
</dbReference>
<dbReference type="Proteomes" id="UP000027456">
    <property type="component" value="Unassembled WGS sequence"/>
</dbReference>
<dbReference type="PANTHER" id="PTHR21377">
    <property type="entry name" value="PROTEIN FAM210B, MITOCHONDRIAL"/>
    <property type="match status" value="1"/>
</dbReference>
<dbReference type="InterPro" id="IPR045866">
    <property type="entry name" value="FAM210A/B-like"/>
</dbReference>
<name>A0A074RTE7_9AGAM</name>